<dbReference type="InterPro" id="IPR008969">
    <property type="entry name" value="CarboxyPept-like_regulatory"/>
</dbReference>
<dbReference type="Gene3D" id="2.170.130.10">
    <property type="entry name" value="TonB-dependent receptor, plug domain"/>
    <property type="match status" value="1"/>
</dbReference>
<dbReference type="InterPro" id="IPR000531">
    <property type="entry name" value="Beta-barrel_TonB"/>
</dbReference>
<accession>A0A4S8RM00</accession>
<evidence type="ECO:0000256" key="8">
    <source>
        <dbReference type="PROSITE-ProRule" id="PRU01360"/>
    </source>
</evidence>
<dbReference type="EMBL" id="SNTZ01000003">
    <property type="protein sequence ID" value="THV59528.1"/>
    <property type="molecule type" value="Genomic_DNA"/>
</dbReference>
<evidence type="ECO:0000256" key="2">
    <source>
        <dbReference type="ARBA" id="ARBA00022448"/>
    </source>
</evidence>
<dbReference type="Pfam" id="PF13715">
    <property type="entry name" value="CarbopepD_reg_2"/>
    <property type="match status" value="1"/>
</dbReference>
<comment type="similarity">
    <text evidence="8 9">Belongs to the TonB-dependent receptor family.</text>
</comment>
<sequence>MKFKLTKTIAVLSRIFILQLVFCYFAMANEGYTQSLKDIYLKWDSAKQVDVLDVFEEIESQSAFKFNYDERDVNKKARLVIATGSYSVYDLLEQISREAALNFKRTNSTIAVSPRPKKEAPVIVEKEVVQKTVTGTVTAASDGMPLPGVSILVQGTTNGTQTDFDGNYTIEVSQGDVLVYSYLGMLSQRITVGASNSIDIVMQEDASQLDEVVVTALGIKRQEKTLTYAQQTVKSDELTKTRDPNFMNALSGKTAGVEIKKSSSGAGGSTKILLRGNKSLSGDSSPLFVIDGIPMANNKGGQPGMWGGTDGGDGLSALNPDDIESISILRGANAAVLYGSQGANGVVLITTKSGAEGKTTVTLNSSYTFEHYLELPDLQFKYGAIGAAKESWDTTPGDYQSAYVEDFFQTGHNFFNSVSVSGGTEKTQAYFSYGNISATGITPKNKYLKNNFTFKQSTKLFDDKLTITSNVIGAFESSHNRLPAGYYLNPLTGLYFFPRNRSFYDFQNNYSVFDPVRNIDSQNWFVSDHHQSNPYWIINKQPQMDKRDRFIGNLTLSYDIADNLNVQARANYDYATVLKEQRHAATSNSTNVHPNGAWNYQKYEDKLLYTDIILNYNTDLSDDISLNASLGASHQETEYGVGVGVGPNGNGTGTLGLLYPNEFFFQNLPTNVPVTSLTNGTVIKEGVFLNAQFGYKEMLFLDLSGRNDWASTLALTGNESYFYPSVGVTAILSEMFTMPEAVSFAKLRGSWTQVGNEVPFNRINPQNTISANGGVDRNTTRPFVNAKPEIITSTEFGFDVRFMNNRLGLDFTYYSIKSEDQFISVPTTSGEGGFTTEFINAGEISNKGVEITLNTIPIQTQDLEWSSSFNFTSNKNEVIDIGPDDERIFNLGSSEGYYSRLVEGGRYNDLYVLKFLRDDQGRILFSNGAPRKTDLPELIGNLDPKFSLGWNNNVTFKRFSFGALINAKFGGKVFSQTESMLDGAGVSQRTADARDAGAVAVNGFDEDSGTAVTSVDPETWFRAIGDRNGVGEAYVYDRTNIKLSQLSIGYNFDMSNSSLPIKAASLSFIGNNLFFLYKDAPFDPELAMSTSQTAQGLDNFNLPSTGTYGFNLKLTF</sequence>
<evidence type="ECO:0000313" key="13">
    <source>
        <dbReference type="Proteomes" id="UP000310406"/>
    </source>
</evidence>
<feature type="domain" description="TonB-dependent receptor plug" evidence="11">
    <location>
        <begin position="225"/>
        <end position="346"/>
    </location>
</feature>
<dbReference type="InterPro" id="IPR037066">
    <property type="entry name" value="Plug_dom_sf"/>
</dbReference>
<keyword evidence="4 8" id="KW-0812">Transmembrane</keyword>
<dbReference type="NCBIfam" id="TIGR04056">
    <property type="entry name" value="OMP_RagA_SusC"/>
    <property type="match status" value="1"/>
</dbReference>
<dbReference type="Pfam" id="PF00593">
    <property type="entry name" value="TonB_dep_Rec_b-barrel"/>
    <property type="match status" value="1"/>
</dbReference>
<evidence type="ECO:0000259" key="11">
    <source>
        <dbReference type="Pfam" id="PF07715"/>
    </source>
</evidence>
<feature type="domain" description="TonB-dependent receptor-like beta-barrel" evidence="10">
    <location>
        <begin position="541"/>
        <end position="888"/>
    </location>
</feature>
<dbReference type="Gene3D" id="2.40.170.20">
    <property type="entry name" value="TonB-dependent receptor, beta-barrel domain"/>
    <property type="match status" value="1"/>
</dbReference>
<dbReference type="OrthoDB" id="9768177at2"/>
<reference evidence="12 13" key="1">
    <citation type="submission" date="2019-03" db="EMBL/GenBank/DDBJ databases">
        <title>Muricauda SCR12 sp.nov, a marine bacterium isolated from Pacific Ocean:the Okinawa trough.</title>
        <authorList>
            <person name="Liu L."/>
        </authorList>
    </citation>
    <scope>NUCLEOTIDE SEQUENCE [LARGE SCALE GENOMIC DNA]</scope>
    <source>
        <strain evidence="12 13">SCR12</strain>
    </source>
</reference>
<gene>
    <name evidence="12" type="ORF">EZV76_08140</name>
</gene>
<dbReference type="InterPro" id="IPR023996">
    <property type="entry name" value="TonB-dep_OMP_SusC/RagA"/>
</dbReference>
<keyword evidence="3 8" id="KW-1134">Transmembrane beta strand</keyword>
<evidence type="ECO:0000256" key="9">
    <source>
        <dbReference type="RuleBase" id="RU003357"/>
    </source>
</evidence>
<keyword evidence="2 8" id="KW-0813">Transport</keyword>
<evidence type="ECO:0000256" key="4">
    <source>
        <dbReference type="ARBA" id="ARBA00022692"/>
    </source>
</evidence>
<keyword evidence="6 8" id="KW-0472">Membrane</keyword>
<dbReference type="InterPro" id="IPR023997">
    <property type="entry name" value="TonB-dep_OMP_SusC/RagA_CS"/>
</dbReference>
<comment type="caution">
    <text evidence="12">The sequence shown here is derived from an EMBL/GenBank/DDBJ whole genome shotgun (WGS) entry which is preliminary data.</text>
</comment>
<keyword evidence="5 9" id="KW-0798">TonB box</keyword>
<dbReference type="InterPro" id="IPR036942">
    <property type="entry name" value="Beta-barrel_TonB_sf"/>
</dbReference>
<keyword evidence="7 8" id="KW-0998">Cell outer membrane</keyword>
<name>A0A4S8RM00_9FLAO</name>
<evidence type="ECO:0000259" key="10">
    <source>
        <dbReference type="Pfam" id="PF00593"/>
    </source>
</evidence>
<dbReference type="InterPro" id="IPR039426">
    <property type="entry name" value="TonB-dep_rcpt-like"/>
</dbReference>
<dbReference type="Gene3D" id="2.60.40.1120">
    <property type="entry name" value="Carboxypeptidase-like, regulatory domain"/>
    <property type="match status" value="1"/>
</dbReference>
<organism evidence="12 13">
    <name type="scientific">Flagellimonas alvinocaridis</name>
    <dbReference type="NCBI Taxonomy" id="2530200"/>
    <lineage>
        <taxon>Bacteria</taxon>
        <taxon>Pseudomonadati</taxon>
        <taxon>Bacteroidota</taxon>
        <taxon>Flavobacteriia</taxon>
        <taxon>Flavobacteriales</taxon>
        <taxon>Flavobacteriaceae</taxon>
        <taxon>Flagellimonas</taxon>
    </lineage>
</organism>
<dbReference type="AlphaFoldDB" id="A0A4S8RM00"/>
<dbReference type="GO" id="GO:0009279">
    <property type="term" value="C:cell outer membrane"/>
    <property type="evidence" value="ECO:0007669"/>
    <property type="project" value="UniProtKB-SubCell"/>
</dbReference>
<protein>
    <submittedName>
        <fullName evidence="12">SusC/RagA family TonB-linked outer membrane protein</fullName>
    </submittedName>
</protein>
<evidence type="ECO:0000313" key="12">
    <source>
        <dbReference type="EMBL" id="THV59528.1"/>
    </source>
</evidence>
<evidence type="ECO:0000256" key="7">
    <source>
        <dbReference type="ARBA" id="ARBA00023237"/>
    </source>
</evidence>
<dbReference type="SUPFAM" id="SSF56935">
    <property type="entry name" value="Porins"/>
    <property type="match status" value="1"/>
</dbReference>
<keyword evidence="13" id="KW-1185">Reference proteome</keyword>
<dbReference type="NCBIfam" id="TIGR04057">
    <property type="entry name" value="SusC_RagA_signa"/>
    <property type="match status" value="1"/>
</dbReference>
<comment type="subcellular location">
    <subcellularLocation>
        <location evidence="1 8">Cell outer membrane</location>
        <topology evidence="1 8">Multi-pass membrane protein</topology>
    </subcellularLocation>
</comment>
<evidence type="ECO:0000256" key="3">
    <source>
        <dbReference type="ARBA" id="ARBA00022452"/>
    </source>
</evidence>
<dbReference type="RefSeq" id="WP_136566046.1">
    <property type="nucleotide sequence ID" value="NZ_SNTZ01000003.1"/>
</dbReference>
<evidence type="ECO:0000256" key="1">
    <source>
        <dbReference type="ARBA" id="ARBA00004571"/>
    </source>
</evidence>
<dbReference type="PROSITE" id="PS52016">
    <property type="entry name" value="TONB_DEPENDENT_REC_3"/>
    <property type="match status" value="1"/>
</dbReference>
<evidence type="ECO:0000256" key="5">
    <source>
        <dbReference type="ARBA" id="ARBA00023077"/>
    </source>
</evidence>
<proteinExistence type="inferred from homology"/>
<dbReference type="SUPFAM" id="SSF49464">
    <property type="entry name" value="Carboxypeptidase regulatory domain-like"/>
    <property type="match status" value="1"/>
</dbReference>
<dbReference type="Proteomes" id="UP000310406">
    <property type="component" value="Unassembled WGS sequence"/>
</dbReference>
<dbReference type="Pfam" id="PF07715">
    <property type="entry name" value="Plug"/>
    <property type="match status" value="1"/>
</dbReference>
<dbReference type="InterPro" id="IPR012910">
    <property type="entry name" value="Plug_dom"/>
</dbReference>
<evidence type="ECO:0000256" key="6">
    <source>
        <dbReference type="ARBA" id="ARBA00023136"/>
    </source>
</evidence>